<dbReference type="Gene3D" id="2.60.120.10">
    <property type="entry name" value="Jelly Rolls"/>
    <property type="match status" value="1"/>
</dbReference>
<gene>
    <name evidence="2" type="ORF">OLMES_1451</name>
</gene>
<organism evidence="2 3">
    <name type="scientific">Oleiphilus messinensis</name>
    <dbReference type="NCBI Taxonomy" id="141451"/>
    <lineage>
        <taxon>Bacteria</taxon>
        <taxon>Pseudomonadati</taxon>
        <taxon>Pseudomonadota</taxon>
        <taxon>Gammaproteobacteria</taxon>
        <taxon>Oceanospirillales</taxon>
        <taxon>Oleiphilaceae</taxon>
        <taxon>Oleiphilus</taxon>
    </lineage>
</organism>
<name>A0A1Y0I4W7_9GAMM</name>
<dbReference type="AlphaFoldDB" id="A0A1Y0I4W7"/>
<dbReference type="KEGG" id="ome:OLMES_1451"/>
<dbReference type="InterPro" id="IPR018490">
    <property type="entry name" value="cNMP-bd_dom_sf"/>
</dbReference>
<keyword evidence="3" id="KW-1185">Reference proteome</keyword>
<dbReference type="Pfam" id="PF00027">
    <property type="entry name" value="cNMP_binding"/>
    <property type="match status" value="1"/>
</dbReference>
<dbReference type="PROSITE" id="PS50042">
    <property type="entry name" value="CNMP_BINDING_3"/>
    <property type="match status" value="1"/>
</dbReference>
<dbReference type="InterPro" id="IPR014710">
    <property type="entry name" value="RmlC-like_jellyroll"/>
</dbReference>
<dbReference type="SMART" id="SM00100">
    <property type="entry name" value="cNMP"/>
    <property type="match status" value="1"/>
</dbReference>
<dbReference type="CDD" id="cd00038">
    <property type="entry name" value="CAP_ED"/>
    <property type="match status" value="1"/>
</dbReference>
<evidence type="ECO:0000313" key="3">
    <source>
        <dbReference type="Proteomes" id="UP000196027"/>
    </source>
</evidence>
<protein>
    <submittedName>
        <fullName evidence="2">Cyclic nucleotide-binding protein</fullName>
    </submittedName>
</protein>
<dbReference type="InterPro" id="IPR000595">
    <property type="entry name" value="cNMP-bd_dom"/>
</dbReference>
<feature type="domain" description="Cyclic nucleotide-binding" evidence="1">
    <location>
        <begin position="50"/>
        <end position="144"/>
    </location>
</feature>
<accession>A0A1Y0I4W7</accession>
<sequence>MAAQELTQATSLLFTSLRESMTTYAPCSNACWSALQPALTLKQLKRQALLLEAGTIPTSFAYVCKGLLRAYITDSEGNEYSKNFFSEGSYPGSMIALLTQSASKFAIEALEPVELIEINFKRYRELLNSNHELAKFHIAYLEKHWILEKEPREVAFVQQSASERYSEFLANHPELAHRIPQYHIASHLGITPTQLSRIRKIRQTEA</sequence>
<dbReference type="Proteomes" id="UP000196027">
    <property type="component" value="Chromosome"/>
</dbReference>
<proteinExistence type="predicted"/>
<reference evidence="2 3" key="1">
    <citation type="submission" date="2017-05" db="EMBL/GenBank/DDBJ databases">
        <title>Genomic insights into alkan degradation activity of Oleiphilus messinensis.</title>
        <authorList>
            <person name="Kozyavkin S.A."/>
            <person name="Slesarev A.I."/>
            <person name="Golyshin P.N."/>
            <person name="Korzhenkov A."/>
            <person name="Golyshina O.N."/>
            <person name="Toshchakov S.V."/>
        </authorList>
    </citation>
    <scope>NUCLEOTIDE SEQUENCE [LARGE SCALE GENOMIC DNA]</scope>
    <source>
        <strain evidence="2 3">ME102</strain>
    </source>
</reference>
<dbReference type="EMBL" id="CP021425">
    <property type="protein sequence ID" value="ARU55528.1"/>
    <property type="molecule type" value="Genomic_DNA"/>
</dbReference>
<evidence type="ECO:0000259" key="1">
    <source>
        <dbReference type="PROSITE" id="PS50042"/>
    </source>
</evidence>
<dbReference type="SUPFAM" id="SSF51206">
    <property type="entry name" value="cAMP-binding domain-like"/>
    <property type="match status" value="1"/>
</dbReference>
<evidence type="ECO:0000313" key="2">
    <source>
        <dbReference type="EMBL" id="ARU55528.1"/>
    </source>
</evidence>